<reference evidence="3" key="2">
    <citation type="submission" date="2021-10" db="EMBL/GenBank/DDBJ databases">
        <title>Phylogenomics reveals ancestral predisposition of the termite-cultivated fungus Termitomyces towards a domesticated lifestyle.</title>
        <authorList>
            <person name="Auxier B."/>
            <person name="Grum-Grzhimaylo A."/>
            <person name="Cardenas M.E."/>
            <person name="Lodge J.D."/>
            <person name="Laessoe T."/>
            <person name="Pedersen O."/>
            <person name="Smith M.E."/>
            <person name="Kuyper T.W."/>
            <person name="Franco-Molano E.A."/>
            <person name="Baroni T.J."/>
            <person name="Aanen D.K."/>
        </authorList>
    </citation>
    <scope>NUCLEOTIDE SEQUENCE</scope>
    <source>
        <strain evidence="3">D49</strain>
    </source>
</reference>
<evidence type="ECO:0000313" key="2">
    <source>
        <dbReference type="EMBL" id="KAG5648643.1"/>
    </source>
</evidence>
<evidence type="ECO:0000313" key="1">
    <source>
        <dbReference type="EMBL" id="KAG5633693.1"/>
    </source>
</evidence>
<dbReference type="Proteomes" id="UP000717328">
    <property type="component" value="Unassembled WGS sequence"/>
</dbReference>
<dbReference type="AlphaFoldDB" id="A0A9P7GG14"/>
<dbReference type="OrthoDB" id="3270319at2759"/>
<dbReference type="EMBL" id="JABCKI010007229">
    <property type="protein sequence ID" value="KAG5633693.1"/>
    <property type="molecule type" value="Genomic_DNA"/>
</dbReference>
<protein>
    <submittedName>
        <fullName evidence="3">Uncharacterized protein</fullName>
    </submittedName>
</protein>
<gene>
    <name evidence="1" type="ORF">H0H81_005974</name>
    <name evidence="4" type="ORF">H0H81_006355</name>
    <name evidence="3" type="ORF">H0H81_006800</name>
    <name evidence="2" type="ORF">H0H81_006849</name>
</gene>
<evidence type="ECO:0000313" key="4">
    <source>
        <dbReference type="EMBL" id="KAG5649094.1"/>
    </source>
</evidence>
<comment type="caution">
    <text evidence="3">The sequence shown here is derived from an EMBL/GenBank/DDBJ whole genome shotgun (WGS) entry which is preliminary data.</text>
</comment>
<dbReference type="EMBL" id="JABCKI010001778">
    <property type="protein sequence ID" value="KAG5648650.1"/>
    <property type="molecule type" value="Genomic_DNA"/>
</dbReference>
<accession>A0A9P7GG14</accession>
<dbReference type="EMBL" id="JABCKI010001798">
    <property type="protein sequence ID" value="KAG5648643.1"/>
    <property type="molecule type" value="Genomic_DNA"/>
</dbReference>
<proteinExistence type="predicted"/>
<name>A0A9P7GG14_9AGAR</name>
<keyword evidence="5" id="KW-1185">Reference proteome</keyword>
<sequence>MHNRIVKVLSAEGLHPITLAMIPEKGWVHDANDKGLGLPKSSSYVPLAVDPVARALFGYEALDRSGRLPEAFRGPVQTLIQRTWTNIRNQTKRNLDKIGGAEEAARKAFEDLLKGVPTKPQIRAVIHKVSKWQLLAQNLQTTENIAKAAEILDELHSIMSGLEGKGSATQLDPE</sequence>
<evidence type="ECO:0000313" key="5">
    <source>
        <dbReference type="Proteomes" id="UP000717328"/>
    </source>
</evidence>
<feature type="non-terminal residue" evidence="3">
    <location>
        <position position="174"/>
    </location>
</feature>
<reference evidence="3" key="1">
    <citation type="submission" date="2021-02" db="EMBL/GenBank/DDBJ databases">
        <authorList>
            <person name="Nieuwenhuis M."/>
            <person name="Van De Peppel L.J.J."/>
        </authorList>
    </citation>
    <scope>NUCLEOTIDE SEQUENCE</scope>
    <source>
        <strain evidence="3">D49</strain>
    </source>
</reference>
<evidence type="ECO:0000313" key="3">
    <source>
        <dbReference type="EMBL" id="KAG5648650.1"/>
    </source>
</evidence>
<dbReference type="EMBL" id="JABCKI010001633">
    <property type="protein sequence ID" value="KAG5649094.1"/>
    <property type="molecule type" value="Genomic_DNA"/>
</dbReference>
<organism evidence="3 5">
    <name type="scientific">Sphagnurus paluster</name>
    <dbReference type="NCBI Taxonomy" id="117069"/>
    <lineage>
        <taxon>Eukaryota</taxon>
        <taxon>Fungi</taxon>
        <taxon>Dikarya</taxon>
        <taxon>Basidiomycota</taxon>
        <taxon>Agaricomycotina</taxon>
        <taxon>Agaricomycetes</taxon>
        <taxon>Agaricomycetidae</taxon>
        <taxon>Agaricales</taxon>
        <taxon>Tricholomatineae</taxon>
        <taxon>Lyophyllaceae</taxon>
        <taxon>Sphagnurus</taxon>
    </lineage>
</organism>